<gene>
    <name evidence="1" type="ORF">SPELUC_LOCUS15573</name>
</gene>
<proteinExistence type="predicted"/>
<reference evidence="1" key="1">
    <citation type="submission" date="2021-06" db="EMBL/GenBank/DDBJ databases">
        <authorList>
            <person name="Kallberg Y."/>
            <person name="Tangrot J."/>
            <person name="Rosling A."/>
        </authorList>
    </citation>
    <scope>NUCLEOTIDE SEQUENCE</scope>
    <source>
        <strain evidence="1">28 12/20/2015</strain>
    </source>
</reference>
<keyword evidence="2" id="KW-1185">Reference proteome</keyword>
<sequence>GILDFNSLYPSLMIQNNICFTTKIIDIDENGDYYEISFETISGKIQYVRFSKTERGLIPTILKLLIKRRKQAKKDRAVYDKSNIDYVNENVKKYLDQGDSENLAISKTLAYIEKYYNYYNILQDILKKIANSIYGQFGNQYSIICDYDISASVTAFARKYIAMATEFMKNKEISETLKEKKFIWRYTDTDSIFFRLSPIMINEIIKKYEYRLLDKNVTREEYVKIIYDIRENIVLETYRESICLQDEINEWMANVMKLPYIVMEMEKTLCPNFYVSKKKYNGLIYDKPKFYFQSEWKGLEEHIKNLLNVPNVTEDMIAEYVRTTNEYTLLSIGYKFDNLLSKGTDLIR</sequence>
<feature type="non-terminal residue" evidence="1">
    <location>
        <position position="348"/>
    </location>
</feature>
<comment type="caution">
    <text evidence="1">The sequence shown here is derived from an EMBL/GenBank/DDBJ whole genome shotgun (WGS) entry which is preliminary data.</text>
</comment>
<dbReference type="Proteomes" id="UP000789366">
    <property type="component" value="Unassembled WGS sequence"/>
</dbReference>
<evidence type="ECO:0000313" key="1">
    <source>
        <dbReference type="EMBL" id="CAG8767650.1"/>
    </source>
</evidence>
<organism evidence="1 2">
    <name type="scientific">Cetraspora pellucida</name>
    <dbReference type="NCBI Taxonomy" id="1433469"/>
    <lineage>
        <taxon>Eukaryota</taxon>
        <taxon>Fungi</taxon>
        <taxon>Fungi incertae sedis</taxon>
        <taxon>Mucoromycota</taxon>
        <taxon>Glomeromycotina</taxon>
        <taxon>Glomeromycetes</taxon>
        <taxon>Diversisporales</taxon>
        <taxon>Gigasporaceae</taxon>
        <taxon>Cetraspora</taxon>
    </lineage>
</organism>
<feature type="non-terminal residue" evidence="1">
    <location>
        <position position="1"/>
    </location>
</feature>
<dbReference type="EMBL" id="CAJVPW010052117">
    <property type="protein sequence ID" value="CAG8767650.1"/>
    <property type="molecule type" value="Genomic_DNA"/>
</dbReference>
<protein>
    <submittedName>
        <fullName evidence="1">5359_t:CDS:1</fullName>
    </submittedName>
</protein>
<name>A0ACA9QX94_9GLOM</name>
<accession>A0ACA9QX94</accession>
<evidence type="ECO:0000313" key="2">
    <source>
        <dbReference type="Proteomes" id="UP000789366"/>
    </source>
</evidence>